<dbReference type="EMBL" id="CP109965">
    <property type="protein sequence ID" value="WAJ71446.1"/>
    <property type="molecule type" value="Genomic_DNA"/>
</dbReference>
<evidence type="ECO:0008006" key="3">
    <source>
        <dbReference type="Google" id="ProtNLM"/>
    </source>
</evidence>
<dbReference type="RefSeq" id="WP_268075942.1">
    <property type="nucleotide sequence ID" value="NZ_CP109965.1"/>
</dbReference>
<sequence length="138" mass="16070">MSINYQDILDKSNKTFENADSEIEYRCAAREQYYGAYHRALSILEFPVPDYRGEDDKPSSTHSTLVYYLSKEAHFYEKALDKKKLKSISACLNRMKSIRHNADYDLDEDFTLEQLNLIRELSQRLLSACDNVNKTNVA</sequence>
<keyword evidence="2" id="KW-1185">Reference proteome</keyword>
<dbReference type="Gene3D" id="1.20.120.330">
    <property type="entry name" value="Nucleotidyltransferases domain 2"/>
    <property type="match status" value="1"/>
</dbReference>
<accession>A0ABY7AS03</accession>
<reference evidence="1" key="1">
    <citation type="submission" date="2022-10" db="EMBL/GenBank/DDBJ databases">
        <title>Catenovulum adriacola sp. nov. isolated in the Harbour of Susak.</title>
        <authorList>
            <person name="Schoch T."/>
            <person name="Reich S.J."/>
            <person name="Stoeferle S."/>
            <person name="Flaiz M."/>
            <person name="Kazda M."/>
            <person name="Riedel C.U."/>
            <person name="Duerre P."/>
        </authorList>
    </citation>
    <scope>NUCLEOTIDE SEQUENCE</scope>
    <source>
        <strain evidence="1">TS8</strain>
    </source>
</reference>
<proteinExistence type="predicted"/>
<dbReference type="Proteomes" id="UP001163726">
    <property type="component" value="Chromosome"/>
</dbReference>
<name>A0ABY7AS03_9ALTE</name>
<gene>
    <name evidence="1" type="ORF">OLW01_06520</name>
</gene>
<protein>
    <recommendedName>
        <fullName evidence="3">HEPN domain-containing protein</fullName>
    </recommendedName>
</protein>
<organism evidence="1 2">
    <name type="scientific">Catenovulum adriaticum</name>
    <dbReference type="NCBI Taxonomy" id="2984846"/>
    <lineage>
        <taxon>Bacteria</taxon>
        <taxon>Pseudomonadati</taxon>
        <taxon>Pseudomonadota</taxon>
        <taxon>Gammaproteobacteria</taxon>
        <taxon>Alteromonadales</taxon>
        <taxon>Alteromonadaceae</taxon>
        <taxon>Catenovulum</taxon>
    </lineage>
</organism>
<evidence type="ECO:0000313" key="2">
    <source>
        <dbReference type="Proteomes" id="UP001163726"/>
    </source>
</evidence>
<evidence type="ECO:0000313" key="1">
    <source>
        <dbReference type="EMBL" id="WAJ71446.1"/>
    </source>
</evidence>